<dbReference type="Pfam" id="PF03816">
    <property type="entry name" value="LytR_cpsA_psr"/>
    <property type="match status" value="1"/>
</dbReference>
<evidence type="ECO:0000313" key="4">
    <source>
        <dbReference type="EMBL" id="GAW93852.1"/>
    </source>
</evidence>
<dbReference type="EMBL" id="BDGJ01000168">
    <property type="protein sequence ID" value="GAW93852.1"/>
    <property type="molecule type" value="Genomic_DNA"/>
</dbReference>
<keyword evidence="2" id="KW-0472">Membrane</keyword>
<dbReference type="InterPro" id="IPR004474">
    <property type="entry name" value="LytR_CpsA_psr"/>
</dbReference>
<feature type="transmembrane region" description="Helical" evidence="2">
    <location>
        <begin position="9"/>
        <end position="30"/>
    </location>
</feature>
<evidence type="ECO:0000256" key="1">
    <source>
        <dbReference type="ARBA" id="ARBA00006068"/>
    </source>
</evidence>
<gene>
    <name evidence="4" type="ORF">KKC1_29770</name>
</gene>
<keyword evidence="5" id="KW-1185">Reference proteome</keyword>
<protein>
    <submittedName>
        <fullName evidence="4">Cell envelope-related transcriptional attenuator</fullName>
    </submittedName>
</protein>
<evidence type="ECO:0000256" key="2">
    <source>
        <dbReference type="SAM" id="Phobius"/>
    </source>
</evidence>
<sequence length="290" mass="33089">MSGYWKKVFGWYLAGILFIIAFYLGLSGYINSREIPSGEEDFPPQTEEPGLPPINVLILGLDTRENQKEPGRTDAIMVARIDPEKPGIYLVSIPRDTRVKIKGSWDKINAAYVYGGIDLARRTVEEFLDITIDHYVIVDFRGFVRLVDLVGGIDLEVPVRMYYPPEGIDLQPGYQTLNGEDTLAYARYRYTKEGDIGRAKRQQQVLELLLRKLLRLQSLSKLPGMIKIAREYVETDLSAQTLTQLGRVAYRVKDVPVTTVVIPGKNLKIDGLWYWEPDRGKVREIARLLR</sequence>
<dbReference type="PANTHER" id="PTHR33392:SF6">
    <property type="entry name" value="POLYISOPRENYL-TEICHOIC ACID--PEPTIDOGLYCAN TEICHOIC ACID TRANSFERASE TAGU"/>
    <property type="match status" value="1"/>
</dbReference>
<comment type="similarity">
    <text evidence="1">Belongs to the LytR/CpsA/Psr (LCP) family.</text>
</comment>
<dbReference type="InterPro" id="IPR050922">
    <property type="entry name" value="LytR/CpsA/Psr_CW_biosynth"/>
</dbReference>
<dbReference type="OrthoDB" id="305468at2"/>
<keyword evidence="2" id="KW-1133">Transmembrane helix</keyword>
<dbReference type="NCBIfam" id="TIGR00350">
    <property type="entry name" value="lytR_cpsA_psr"/>
    <property type="match status" value="1"/>
</dbReference>
<feature type="domain" description="Cell envelope-related transcriptional attenuator" evidence="3">
    <location>
        <begin position="72"/>
        <end position="213"/>
    </location>
</feature>
<organism evidence="4 5">
    <name type="scientific">Calderihabitans maritimus</name>
    <dbReference type="NCBI Taxonomy" id="1246530"/>
    <lineage>
        <taxon>Bacteria</taxon>
        <taxon>Bacillati</taxon>
        <taxon>Bacillota</taxon>
        <taxon>Clostridia</taxon>
        <taxon>Neomoorellales</taxon>
        <taxon>Calderihabitantaceae</taxon>
        <taxon>Calderihabitans</taxon>
    </lineage>
</organism>
<dbReference type="Proteomes" id="UP000197032">
    <property type="component" value="Unassembled WGS sequence"/>
</dbReference>
<name>A0A1Z5HWE1_9FIRM</name>
<dbReference type="RefSeq" id="WP_088554910.1">
    <property type="nucleotide sequence ID" value="NZ_BDGJ01000168.1"/>
</dbReference>
<evidence type="ECO:0000313" key="5">
    <source>
        <dbReference type="Proteomes" id="UP000197032"/>
    </source>
</evidence>
<dbReference type="AlphaFoldDB" id="A0A1Z5HWE1"/>
<evidence type="ECO:0000259" key="3">
    <source>
        <dbReference type="Pfam" id="PF03816"/>
    </source>
</evidence>
<accession>A0A1Z5HWE1</accession>
<dbReference type="Gene3D" id="3.40.630.190">
    <property type="entry name" value="LCP protein"/>
    <property type="match status" value="1"/>
</dbReference>
<comment type="caution">
    <text evidence="4">The sequence shown here is derived from an EMBL/GenBank/DDBJ whole genome shotgun (WGS) entry which is preliminary data.</text>
</comment>
<reference evidence="5" key="1">
    <citation type="journal article" date="2017" name="Appl. Environ. Microbiol.">
        <title>Genomic analysis of Calderihabitans maritimus KKC1, a thermophilic hydrogenogenic carboxydotrophic bacterium isolated from marine sediment.</title>
        <authorList>
            <person name="Omae K."/>
            <person name="Yoneda Y."/>
            <person name="Fukuyama Y."/>
            <person name="Yoshida T."/>
            <person name="Sako Y."/>
        </authorList>
    </citation>
    <scope>NUCLEOTIDE SEQUENCE [LARGE SCALE GENOMIC DNA]</scope>
    <source>
        <strain evidence="5">KKC1</strain>
    </source>
</reference>
<proteinExistence type="inferred from homology"/>
<dbReference type="PANTHER" id="PTHR33392">
    <property type="entry name" value="POLYISOPRENYL-TEICHOIC ACID--PEPTIDOGLYCAN TEICHOIC ACID TRANSFERASE TAGU"/>
    <property type="match status" value="1"/>
</dbReference>
<keyword evidence="2" id="KW-0812">Transmembrane</keyword>